<dbReference type="RefSeq" id="WP_119763359.1">
    <property type="nucleotide sequence ID" value="NZ_QYUJ01000014.1"/>
</dbReference>
<dbReference type="Gene3D" id="3.40.30.10">
    <property type="entry name" value="Glutaredoxin"/>
    <property type="match status" value="1"/>
</dbReference>
<accession>A0A418V6T6</accession>
<name>A0A418V6T6_9DEIO</name>
<dbReference type="InterPro" id="IPR022551">
    <property type="entry name" value="BrxC"/>
</dbReference>
<comment type="caution">
    <text evidence="1">The sequence shown here is derived from an EMBL/GenBank/DDBJ whole genome shotgun (WGS) entry which is preliminary data.</text>
</comment>
<gene>
    <name evidence="1" type="ORF">D3875_09845</name>
</gene>
<organism evidence="1 2">
    <name type="scientific">Deinococcus cavernae</name>
    <dbReference type="NCBI Taxonomy" id="2320857"/>
    <lineage>
        <taxon>Bacteria</taxon>
        <taxon>Thermotogati</taxon>
        <taxon>Deinococcota</taxon>
        <taxon>Deinococci</taxon>
        <taxon>Deinococcales</taxon>
        <taxon>Deinococcaceae</taxon>
        <taxon>Deinococcus</taxon>
    </lineage>
</organism>
<dbReference type="EMBL" id="QYUJ01000014">
    <property type="protein sequence ID" value="RJF71817.1"/>
    <property type="molecule type" value="Genomic_DNA"/>
</dbReference>
<protein>
    <submittedName>
        <fullName evidence="1">Thioredoxin family protein</fullName>
    </submittedName>
</protein>
<dbReference type="Pfam" id="PF11009">
    <property type="entry name" value="BrxC"/>
    <property type="match status" value="1"/>
</dbReference>
<reference evidence="1 2" key="1">
    <citation type="submission" date="2018-09" db="EMBL/GenBank/DDBJ databases">
        <authorList>
            <person name="Zhu H."/>
        </authorList>
    </citation>
    <scope>NUCLEOTIDE SEQUENCE [LARGE SCALE GENOMIC DNA]</scope>
    <source>
        <strain evidence="1 2">K2S05-167</strain>
    </source>
</reference>
<evidence type="ECO:0000313" key="2">
    <source>
        <dbReference type="Proteomes" id="UP000286287"/>
    </source>
</evidence>
<sequence length="220" mass="24616">MTQTAETQVLLPLTTPQEVDDFLKEYPLAAIFKAGTCHKTMQGFGVVETFLQKHDLPVGFIRVVDWRPASNHVAQLTGLTHHSPQFILFKDGQPQFEVNNWDITPEALTPVFEGHVPARTGTAQLNAQLNAQGETSGGLEPYRRLMQAYLDGQLSDWAFQDQYVTLFRDDASLRSQREFDLLSRLFGDPDAYHGGLHQLGAPQGRGDLQARVQELLQELG</sequence>
<keyword evidence="2" id="KW-1185">Reference proteome</keyword>
<proteinExistence type="predicted"/>
<dbReference type="AlphaFoldDB" id="A0A418V6T6"/>
<evidence type="ECO:0000313" key="1">
    <source>
        <dbReference type="EMBL" id="RJF71817.1"/>
    </source>
</evidence>
<dbReference type="OrthoDB" id="677051at2"/>
<dbReference type="Proteomes" id="UP000286287">
    <property type="component" value="Unassembled WGS sequence"/>
</dbReference>